<feature type="transmembrane region" description="Helical" evidence="2">
    <location>
        <begin position="12"/>
        <end position="35"/>
    </location>
</feature>
<sequence>MTLDEKYFDAAYFMVWFSTLFMTSCYPVYLCYAVGVRKGSFGEVHSEASKIFGRNGFTYIGFLWREFLFLFLWMGANYSYSRALGQKITASVASSIMSCNTAIICVLGWILLKDRTRFLQILAVAFAISGVVVISLDKEFAGDPLGIGLAILSTIMAACYKVLFKRVNGDASLGQVSLFMSGLGFLNTTVNLIPTAALYFSGAETIVWAHVPWGPVVGSALLGLVFNFLINFGIALLHPLIISIGMLLGLPLSAIYDIVFRNMTATPKFLIGASLILVSFALIMIEGSRRKSKKYTSCDGREGDQSKEEEAGTVACDGDGNPVITKL</sequence>
<feature type="transmembrane region" description="Helical" evidence="2">
    <location>
        <begin position="147"/>
        <end position="164"/>
    </location>
</feature>
<dbReference type="SUPFAM" id="SSF103481">
    <property type="entry name" value="Multidrug resistance efflux transporter EmrE"/>
    <property type="match status" value="1"/>
</dbReference>
<name>A0A1I7Z302_9BILA</name>
<evidence type="ECO:0000313" key="3">
    <source>
        <dbReference type="Proteomes" id="UP000095287"/>
    </source>
</evidence>
<accession>A0A1I7Z302</accession>
<evidence type="ECO:0000256" key="2">
    <source>
        <dbReference type="SAM" id="Phobius"/>
    </source>
</evidence>
<dbReference type="Proteomes" id="UP000095287">
    <property type="component" value="Unplaced"/>
</dbReference>
<dbReference type="PROSITE" id="PS51257">
    <property type="entry name" value="PROKAR_LIPOPROTEIN"/>
    <property type="match status" value="1"/>
</dbReference>
<feature type="transmembrane region" description="Helical" evidence="2">
    <location>
        <begin position="268"/>
        <end position="285"/>
    </location>
</feature>
<proteinExistence type="predicted"/>
<keyword evidence="2" id="KW-0472">Membrane</keyword>
<dbReference type="InterPro" id="IPR026505">
    <property type="entry name" value="Solute_c_fam_35_mem_F3/F4"/>
</dbReference>
<dbReference type="AlphaFoldDB" id="A0A1I7Z302"/>
<dbReference type="PANTHER" id="PTHR19346:SF4">
    <property type="entry name" value="SUGAR PHOSPHATE TRANSPORTER DOMAIN-CONTAINING PROTEIN"/>
    <property type="match status" value="1"/>
</dbReference>
<feature type="compositionally biased region" description="Basic and acidic residues" evidence="1">
    <location>
        <begin position="299"/>
        <end position="310"/>
    </location>
</feature>
<dbReference type="InterPro" id="IPR037185">
    <property type="entry name" value="EmrE-like"/>
</dbReference>
<keyword evidence="2" id="KW-1133">Transmembrane helix</keyword>
<reference evidence="4" key="1">
    <citation type="submission" date="2016-11" db="UniProtKB">
        <authorList>
            <consortium name="WormBaseParasite"/>
        </authorList>
    </citation>
    <scope>IDENTIFICATION</scope>
</reference>
<dbReference type="Gene3D" id="1.10.3730.20">
    <property type="match status" value="1"/>
</dbReference>
<feature type="transmembrane region" description="Helical" evidence="2">
    <location>
        <begin position="88"/>
        <end position="111"/>
    </location>
</feature>
<dbReference type="WBParaSite" id="L893_g22335.t1">
    <property type="protein sequence ID" value="L893_g22335.t1"/>
    <property type="gene ID" value="L893_g22335"/>
</dbReference>
<evidence type="ECO:0000256" key="1">
    <source>
        <dbReference type="SAM" id="MobiDB-lite"/>
    </source>
</evidence>
<keyword evidence="3" id="KW-1185">Reference proteome</keyword>
<feature type="transmembrane region" description="Helical" evidence="2">
    <location>
        <begin position="176"/>
        <end position="200"/>
    </location>
</feature>
<feature type="transmembrane region" description="Helical" evidence="2">
    <location>
        <begin position="236"/>
        <end position="256"/>
    </location>
</feature>
<organism evidence="3 4">
    <name type="scientific">Steinernema glaseri</name>
    <dbReference type="NCBI Taxonomy" id="37863"/>
    <lineage>
        <taxon>Eukaryota</taxon>
        <taxon>Metazoa</taxon>
        <taxon>Ecdysozoa</taxon>
        <taxon>Nematoda</taxon>
        <taxon>Chromadorea</taxon>
        <taxon>Rhabditida</taxon>
        <taxon>Tylenchina</taxon>
        <taxon>Panagrolaimomorpha</taxon>
        <taxon>Strongyloidoidea</taxon>
        <taxon>Steinernematidae</taxon>
        <taxon>Steinernema</taxon>
    </lineage>
</organism>
<feature type="transmembrane region" description="Helical" evidence="2">
    <location>
        <begin position="206"/>
        <end position="229"/>
    </location>
</feature>
<evidence type="ECO:0000313" key="4">
    <source>
        <dbReference type="WBParaSite" id="L893_g22335.t1"/>
    </source>
</evidence>
<dbReference type="PANTHER" id="PTHR19346">
    <property type="entry name" value="SUGAR PHOSPHATE TRANSPORTER DOMAIN-CONTAINING PROTEIN"/>
    <property type="match status" value="1"/>
</dbReference>
<protein>
    <submittedName>
        <fullName evidence="4">EamA domain-containing protein</fullName>
    </submittedName>
</protein>
<keyword evidence="2" id="KW-0812">Transmembrane</keyword>
<feature type="transmembrane region" description="Helical" evidence="2">
    <location>
        <begin position="118"/>
        <end position="135"/>
    </location>
</feature>
<feature type="transmembrane region" description="Helical" evidence="2">
    <location>
        <begin position="56"/>
        <end position="76"/>
    </location>
</feature>
<feature type="region of interest" description="Disordered" evidence="1">
    <location>
        <begin position="294"/>
        <end position="322"/>
    </location>
</feature>